<dbReference type="AlphaFoldDB" id="A0A414LGP5"/>
<organism evidence="1 2">
    <name type="scientific">Bacteroides intestinalis</name>
    <dbReference type="NCBI Taxonomy" id="329854"/>
    <lineage>
        <taxon>Bacteria</taxon>
        <taxon>Pseudomonadati</taxon>
        <taxon>Bacteroidota</taxon>
        <taxon>Bacteroidia</taxon>
        <taxon>Bacteroidales</taxon>
        <taxon>Bacteroidaceae</taxon>
        <taxon>Bacteroides</taxon>
    </lineage>
</organism>
<evidence type="ECO:0000313" key="1">
    <source>
        <dbReference type="EMBL" id="RHE93819.1"/>
    </source>
</evidence>
<dbReference type="EMBL" id="QSKV01000003">
    <property type="protein sequence ID" value="RHE93819.1"/>
    <property type="molecule type" value="Genomic_DNA"/>
</dbReference>
<dbReference type="Proteomes" id="UP000285650">
    <property type="component" value="Unassembled WGS sequence"/>
</dbReference>
<reference evidence="1 2" key="1">
    <citation type="submission" date="2018-08" db="EMBL/GenBank/DDBJ databases">
        <title>A genome reference for cultivated species of the human gut microbiota.</title>
        <authorList>
            <person name="Zou Y."/>
            <person name="Xue W."/>
            <person name="Luo G."/>
        </authorList>
    </citation>
    <scope>NUCLEOTIDE SEQUENCE [LARGE SCALE GENOMIC DNA]</scope>
    <source>
        <strain evidence="1 2">AM27-17</strain>
    </source>
</reference>
<gene>
    <name evidence="1" type="ORF">DW712_07100</name>
</gene>
<sequence length="61" mass="7349">MLTETVLRTLSSSFTSLSTRETTRKRKKKKNFRNYLEYILKSSYLCIRFLKRKAVLKRSDL</sequence>
<comment type="caution">
    <text evidence="1">The sequence shown here is derived from an EMBL/GenBank/DDBJ whole genome shotgun (WGS) entry which is preliminary data.</text>
</comment>
<protein>
    <submittedName>
        <fullName evidence="1">Uncharacterized protein</fullName>
    </submittedName>
</protein>
<evidence type="ECO:0000313" key="2">
    <source>
        <dbReference type="Proteomes" id="UP000285650"/>
    </source>
</evidence>
<accession>A0A414LGP5</accession>
<proteinExistence type="predicted"/>
<name>A0A414LGP5_9BACE</name>